<reference evidence="4 5" key="1">
    <citation type="submission" date="2021-02" db="EMBL/GenBank/DDBJ databases">
        <title>Alicyclobacillus curvatus sp. nov. and Alicyclobacillus mengziensis sp. nov., two acidophilic bacteria isolated from acid mine drainage.</title>
        <authorList>
            <person name="Huang Y."/>
        </authorList>
    </citation>
    <scope>NUCLEOTIDE SEQUENCE [LARGE SCALE GENOMIC DNA]</scope>
    <source>
        <strain evidence="4 5">S30H14</strain>
    </source>
</reference>
<accession>A0A9X7Z6C4</accession>
<protein>
    <submittedName>
        <fullName evidence="4">Fumarylacetoacetate hydrolase family protein</fullName>
    </submittedName>
</protein>
<evidence type="ECO:0000256" key="2">
    <source>
        <dbReference type="ARBA" id="ARBA00022723"/>
    </source>
</evidence>
<dbReference type="GO" id="GO:0018773">
    <property type="term" value="F:acetylpyruvate hydrolase activity"/>
    <property type="evidence" value="ECO:0007669"/>
    <property type="project" value="TreeGrafter"/>
</dbReference>
<name>A0A9X7Z6C4_9BACL</name>
<dbReference type="InterPro" id="IPR011234">
    <property type="entry name" value="Fumarylacetoacetase-like_C"/>
</dbReference>
<dbReference type="SUPFAM" id="SSF56529">
    <property type="entry name" value="FAH"/>
    <property type="match status" value="1"/>
</dbReference>
<keyword evidence="5" id="KW-1185">Reference proteome</keyword>
<evidence type="ECO:0000256" key="1">
    <source>
        <dbReference type="ARBA" id="ARBA00010211"/>
    </source>
</evidence>
<evidence type="ECO:0000313" key="4">
    <source>
        <dbReference type="EMBL" id="QSO46201.1"/>
    </source>
</evidence>
<evidence type="ECO:0000313" key="5">
    <source>
        <dbReference type="Proteomes" id="UP000663505"/>
    </source>
</evidence>
<keyword evidence="4" id="KW-0378">Hydrolase</keyword>
<keyword evidence="2" id="KW-0479">Metal-binding</keyword>
<dbReference type="Gene3D" id="3.90.850.10">
    <property type="entry name" value="Fumarylacetoacetase-like, C-terminal domain"/>
    <property type="match status" value="1"/>
</dbReference>
<dbReference type="Pfam" id="PF01557">
    <property type="entry name" value="FAA_hydrolase"/>
    <property type="match status" value="1"/>
</dbReference>
<comment type="similarity">
    <text evidence="1">Belongs to the FAH family.</text>
</comment>
<dbReference type="PANTHER" id="PTHR11820:SF7">
    <property type="entry name" value="ACYLPYRUVASE FAHD1, MITOCHONDRIAL"/>
    <property type="match status" value="1"/>
</dbReference>
<gene>
    <name evidence="4" type="ORF">JZ786_17035</name>
</gene>
<proteinExistence type="inferred from homology"/>
<feature type="domain" description="Fumarylacetoacetase-like C-terminal" evidence="3">
    <location>
        <begin position="22"/>
        <end position="212"/>
    </location>
</feature>
<dbReference type="GO" id="GO:0046872">
    <property type="term" value="F:metal ion binding"/>
    <property type="evidence" value="ECO:0007669"/>
    <property type="project" value="UniProtKB-KW"/>
</dbReference>
<dbReference type="InterPro" id="IPR036663">
    <property type="entry name" value="Fumarylacetoacetase_C_sf"/>
</dbReference>
<dbReference type="EMBL" id="CP071182">
    <property type="protein sequence ID" value="QSO46201.1"/>
    <property type="molecule type" value="Genomic_DNA"/>
</dbReference>
<dbReference type="KEGG" id="afx:JZ786_17035"/>
<sequence>MAAVENKVWLPVKDAIEQIRNIFCVGRNYRDHATELGNAVPTEPMLFGKWTHALAACEGNLALPGHRTNIHHELEIVFWFGRSYEPGMSWTDAVAGVALGLDLTDRDAQNRLKAQGQPWEYAKAFPGSAVLTDFYRVEDFAALSETEFSLAKNGKIVQSGKSTDMVFPFETLVEFVGKRFGFGEGDILYTGTPAGVGPLRTGDELELQFGGVAWGHCTVTTA</sequence>
<dbReference type="AlphaFoldDB" id="A0A9X7Z6C4"/>
<dbReference type="Proteomes" id="UP000663505">
    <property type="component" value="Chromosome"/>
</dbReference>
<evidence type="ECO:0000259" key="3">
    <source>
        <dbReference type="Pfam" id="PF01557"/>
    </source>
</evidence>
<dbReference type="RefSeq" id="WP_206655571.1">
    <property type="nucleotide sequence ID" value="NZ_CP071182.1"/>
</dbReference>
<dbReference type="PANTHER" id="PTHR11820">
    <property type="entry name" value="ACYLPYRUVASE"/>
    <property type="match status" value="1"/>
</dbReference>
<organism evidence="4 5">
    <name type="scientific">Alicyclobacillus mengziensis</name>
    <dbReference type="NCBI Taxonomy" id="2931921"/>
    <lineage>
        <taxon>Bacteria</taxon>
        <taxon>Bacillati</taxon>
        <taxon>Bacillota</taxon>
        <taxon>Bacilli</taxon>
        <taxon>Bacillales</taxon>
        <taxon>Alicyclobacillaceae</taxon>
        <taxon>Alicyclobacillus</taxon>
    </lineage>
</organism>